<proteinExistence type="predicted"/>
<organism evidence="1 2">
    <name type="scientific">Rhizophagus clarus</name>
    <dbReference type="NCBI Taxonomy" id="94130"/>
    <lineage>
        <taxon>Eukaryota</taxon>
        <taxon>Fungi</taxon>
        <taxon>Fungi incertae sedis</taxon>
        <taxon>Mucoromycota</taxon>
        <taxon>Glomeromycotina</taxon>
        <taxon>Glomeromycetes</taxon>
        <taxon>Glomerales</taxon>
        <taxon>Glomeraceae</taxon>
        <taxon>Rhizophagus</taxon>
    </lineage>
</organism>
<sequence length="167" mass="19876">MSFWIFFFDSLNKETRRNRLNIHNLTGIFLRLWTWEFAAFLDVVLRNTDNVIGTSLKGNTAATINFSVEFWNKTAPKLKELRLRFISGGFRWKSVKNRFGRLLTKKELTKIHNKRRFKFWRVGNIKRGISQLNETDLFTWLPKRISREVFYSQRSLGSFGFANKVCN</sequence>
<accession>A0A8H3MC44</accession>
<protein>
    <submittedName>
        <fullName evidence="1">Uncharacterized protein</fullName>
    </submittedName>
</protein>
<name>A0A8H3MC44_9GLOM</name>
<dbReference type="EMBL" id="BLAL01000285">
    <property type="protein sequence ID" value="GET00245.1"/>
    <property type="molecule type" value="Genomic_DNA"/>
</dbReference>
<dbReference type="AlphaFoldDB" id="A0A8H3MC44"/>
<comment type="caution">
    <text evidence="1">The sequence shown here is derived from an EMBL/GenBank/DDBJ whole genome shotgun (WGS) entry which is preliminary data.</text>
</comment>
<evidence type="ECO:0000313" key="2">
    <source>
        <dbReference type="Proteomes" id="UP000615446"/>
    </source>
</evidence>
<gene>
    <name evidence="1" type="ORF">RCL2_002671400</name>
</gene>
<evidence type="ECO:0000313" key="1">
    <source>
        <dbReference type="EMBL" id="GET00245.1"/>
    </source>
</evidence>
<reference evidence="1" key="1">
    <citation type="submission" date="2019-10" db="EMBL/GenBank/DDBJ databases">
        <title>Conservation and host-specific expression of non-tandemly repeated heterogenous ribosome RNA gene in arbuscular mycorrhizal fungi.</title>
        <authorList>
            <person name="Maeda T."/>
            <person name="Kobayashi Y."/>
            <person name="Nakagawa T."/>
            <person name="Ezawa T."/>
            <person name="Yamaguchi K."/>
            <person name="Bino T."/>
            <person name="Nishimoto Y."/>
            <person name="Shigenobu S."/>
            <person name="Kawaguchi M."/>
        </authorList>
    </citation>
    <scope>NUCLEOTIDE SEQUENCE</scope>
    <source>
        <strain evidence="1">HR1</strain>
    </source>
</reference>
<dbReference type="Proteomes" id="UP000615446">
    <property type="component" value="Unassembled WGS sequence"/>
</dbReference>